<organism evidence="3 4">
    <name type="scientific">Favolaschia claudopus</name>
    <dbReference type="NCBI Taxonomy" id="2862362"/>
    <lineage>
        <taxon>Eukaryota</taxon>
        <taxon>Fungi</taxon>
        <taxon>Dikarya</taxon>
        <taxon>Basidiomycota</taxon>
        <taxon>Agaricomycotina</taxon>
        <taxon>Agaricomycetes</taxon>
        <taxon>Agaricomycetidae</taxon>
        <taxon>Agaricales</taxon>
        <taxon>Marasmiineae</taxon>
        <taxon>Mycenaceae</taxon>
        <taxon>Favolaschia</taxon>
    </lineage>
</organism>
<dbReference type="PANTHER" id="PTHR36681:SF3">
    <property type="entry name" value="NUCLEAR GTPASE, GERMINAL CENTER-ASSOCIATED, TANDEM DUPLICATE 3"/>
    <property type="match status" value="1"/>
</dbReference>
<reference evidence="3 4" key="1">
    <citation type="journal article" date="2024" name="J Genomics">
        <title>Draft genome sequencing and assembly of Favolaschia claudopus CIRM-BRFM 2984 isolated from oak limbs.</title>
        <authorList>
            <person name="Navarro D."/>
            <person name="Drula E."/>
            <person name="Chaduli D."/>
            <person name="Cazenave R."/>
            <person name="Ahrendt S."/>
            <person name="Wang J."/>
            <person name="Lipzen A."/>
            <person name="Daum C."/>
            <person name="Barry K."/>
            <person name="Grigoriev I.V."/>
            <person name="Favel A."/>
            <person name="Rosso M.N."/>
            <person name="Martin F."/>
        </authorList>
    </citation>
    <scope>NUCLEOTIDE SEQUENCE [LARGE SCALE GENOMIC DNA]</scope>
    <source>
        <strain evidence="3 4">CIRM-BRFM 2984</strain>
    </source>
</reference>
<evidence type="ECO:0000313" key="4">
    <source>
        <dbReference type="Proteomes" id="UP001362999"/>
    </source>
</evidence>
<evidence type="ECO:0000259" key="2">
    <source>
        <dbReference type="Pfam" id="PF00350"/>
    </source>
</evidence>
<dbReference type="Proteomes" id="UP001362999">
    <property type="component" value="Unassembled WGS sequence"/>
</dbReference>
<dbReference type="InterPro" id="IPR027417">
    <property type="entry name" value="P-loop_NTPase"/>
</dbReference>
<keyword evidence="4" id="KW-1185">Reference proteome</keyword>
<gene>
    <name evidence="3" type="ORF">R3P38DRAFT_3075867</name>
</gene>
<comment type="caution">
    <text evidence="3">The sequence shown here is derived from an EMBL/GenBank/DDBJ whole genome shotgun (WGS) entry which is preliminary data.</text>
</comment>
<protein>
    <recommendedName>
        <fullName evidence="2">Dynamin N-terminal domain-containing protein</fullName>
    </recommendedName>
</protein>
<feature type="compositionally biased region" description="Basic and acidic residues" evidence="1">
    <location>
        <begin position="354"/>
        <end position="365"/>
    </location>
</feature>
<dbReference type="Pfam" id="PF00350">
    <property type="entry name" value="Dynamin_N"/>
    <property type="match status" value="1"/>
</dbReference>
<evidence type="ECO:0000256" key="1">
    <source>
        <dbReference type="SAM" id="MobiDB-lite"/>
    </source>
</evidence>
<name>A0AAV9ZXE9_9AGAR</name>
<dbReference type="PANTHER" id="PTHR36681">
    <property type="entry name" value="NUCLEAR GTPASE, GERMINAL CENTER-ASSOCIATED, TANDEM DUPLICATE 3"/>
    <property type="match status" value="1"/>
</dbReference>
<sequence length="764" mass="83830">MALSPASSLSSLTDDTPELTKDVDLENVYHLVSGVVRDLSLPGGSISLPSEAQIEMEKIEKLLVGGAYRPNHKVAVVGRTGSGKSTLLNALLGCSVLSAADMGGACTSVVTEISYQEGSEAVATVLFKTRQQWETELRHLVTDVHDANNPDSLGKLANIYPDRQDLKKMGTVEKQEMLPEQSKELESSLIDNLLDDPAVKDKLGNASTVSGPPKDIREKLKPFWGAATWPLIARVNIRGPFPVLSSGIVLADLPGHGDADIVRNKVADQYMQDANTIFLVAPINRAIDDEGVQNYLKKHISQSIIDGRIAEDSVVLVLTQHDVIGSNADTASSKDAEIEELTNQLKTHKSQKKQPKDSKHSRLPETRKLRASLGIAMCQRQKELAQGRCLAVISALQHKYQSIYANVSGASAPPRPIPIFCVGSSDYLILHDHSPTKTAIFSSKSETGIPALYTHTMHIGERQGVSDAIHLLFLTYQLLNQSSITVEGDDEGSEIRLEKECEQEVASLVQSIEKMFAMIVDESSPLIDAAKQQSLHVFQAVAETHKWNQYLALMRRQGEFGSTNLNALLTSPIADSESLQRLWHVVFNEDIPRTVLHCMKSIHTAISSSVSNLRHRSVDKSLHSIETSVQDLSSTITKGITIQQRQARRTWAPLMKARLSPQYASVAAITPGRNRFARMKESNESFIEGSAVPIFEALKAGIKGALAECVELVQAELQHRVRVIVRDVTVITADDKCPSFLAKVRADKEESIFEMMDSLKARVQ</sequence>
<feature type="domain" description="Dynamin N-terminal" evidence="2">
    <location>
        <begin position="74"/>
        <end position="293"/>
    </location>
</feature>
<accession>A0AAV9ZXE9</accession>
<evidence type="ECO:0000313" key="3">
    <source>
        <dbReference type="EMBL" id="KAK6995590.1"/>
    </source>
</evidence>
<feature type="region of interest" description="Disordered" evidence="1">
    <location>
        <begin position="344"/>
        <end position="365"/>
    </location>
</feature>
<dbReference type="SUPFAM" id="SSF52540">
    <property type="entry name" value="P-loop containing nucleoside triphosphate hydrolases"/>
    <property type="match status" value="1"/>
</dbReference>
<dbReference type="Gene3D" id="3.40.50.300">
    <property type="entry name" value="P-loop containing nucleotide triphosphate hydrolases"/>
    <property type="match status" value="2"/>
</dbReference>
<dbReference type="InterPro" id="IPR045063">
    <property type="entry name" value="Dynamin_N"/>
</dbReference>
<proteinExistence type="predicted"/>
<dbReference type="AlphaFoldDB" id="A0AAV9ZXE9"/>
<dbReference type="EMBL" id="JAWWNJ010000102">
    <property type="protein sequence ID" value="KAK6995590.1"/>
    <property type="molecule type" value="Genomic_DNA"/>
</dbReference>